<protein>
    <submittedName>
        <fullName evidence="1">Uncharacterized protein</fullName>
    </submittedName>
</protein>
<proteinExistence type="predicted"/>
<evidence type="ECO:0000313" key="2">
    <source>
        <dbReference type="Proteomes" id="UP001497535"/>
    </source>
</evidence>
<accession>A0ACB0ZA75</accession>
<name>A0ACB0ZA75_MELEN</name>
<keyword evidence="2" id="KW-1185">Reference proteome</keyword>
<sequence length="365" mass="40448">MLKSAASRLVLLGSPVAVESSGRRGKSTTSLPVSVASFQLRAVCPHKQQNLNNNLFSSINYCSIPISGQNKQNLLKEESLQNKQEEQQQWVVNVTKCGIPKEFQGSQSEALQQQKQCERDVYGDDGIADGVGGWRRHGVDPSQFAAQLMSNCAGIVKSGDFECTRPDLIIECAYNKLKMLNNQRPIGSSTACVLTITKKRLYSANLGDSGYLICRGGKVIFRSPEQTHYFNAPYQLTILPEQMLNEKKSFLLDKPECSELREHELQSGDLILMATDGLWDNCHIGTIARLLYGDEDENNEKEETQQPKISQASLQARCNSLALIARHLSADENYISPFTQRALKHGIKAPGGKPDDVTIILFQVS</sequence>
<dbReference type="EMBL" id="CAVMJV010000028">
    <property type="protein sequence ID" value="CAK5075808.1"/>
    <property type="molecule type" value="Genomic_DNA"/>
</dbReference>
<organism evidence="1 2">
    <name type="scientific">Meloidogyne enterolobii</name>
    <name type="common">Root-knot nematode worm</name>
    <name type="synonym">Meloidogyne mayaguensis</name>
    <dbReference type="NCBI Taxonomy" id="390850"/>
    <lineage>
        <taxon>Eukaryota</taxon>
        <taxon>Metazoa</taxon>
        <taxon>Ecdysozoa</taxon>
        <taxon>Nematoda</taxon>
        <taxon>Chromadorea</taxon>
        <taxon>Rhabditida</taxon>
        <taxon>Tylenchina</taxon>
        <taxon>Tylenchomorpha</taxon>
        <taxon>Tylenchoidea</taxon>
        <taxon>Meloidogynidae</taxon>
        <taxon>Meloidogyninae</taxon>
        <taxon>Meloidogyne</taxon>
    </lineage>
</organism>
<reference evidence="1" key="1">
    <citation type="submission" date="2023-11" db="EMBL/GenBank/DDBJ databases">
        <authorList>
            <person name="Poullet M."/>
        </authorList>
    </citation>
    <scope>NUCLEOTIDE SEQUENCE</scope>
    <source>
        <strain evidence="1">E1834</strain>
    </source>
</reference>
<comment type="caution">
    <text evidence="1">The sequence shown here is derived from an EMBL/GenBank/DDBJ whole genome shotgun (WGS) entry which is preliminary data.</text>
</comment>
<dbReference type="Proteomes" id="UP001497535">
    <property type="component" value="Unassembled WGS sequence"/>
</dbReference>
<gene>
    <name evidence="1" type="ORF">MENTE1834_LOCUS22633</name>
</gene>
<evidence type="ECO:0000313" key="1">
    <source>
        <dbReference type="EMBL" id="CAK5075808.1"/>
    </source>
</evidence>